<protein>
    <recommendedName>
        <fullName evidence="6">Dipeptidase</fullName>
        <ecNumber evidence="6">3.4.-.-</ecNumber>
    </recommendedName>
</protein>
<dbReference type="EC" id="3.4.-.-" evidence="6"/>
<comment type="similarity">
    <text evidence="2 6">Belongs to the peptidase C69 family.</text>
</comment>
<evidence type="ECO:0000313" key="7">
    <source>
        <dbReference type="EMBL" id="MET3634192.1"/>
    </source>
</evidence>
<dbReference type="NCBIfam" id="NF033678">
    <property type="entry name" value="C69_fam_dipept"/>
    <property type="match status" value="1"/>
</dbReference>
<evidence type="ECO:0000256" key="6">
    <source>
        <dbReference type="RuleBase" id="RU364089"/>
    </source>
</evidence>
<sequence>MCTTILVGKKASYDGSTLIARTEDSQNGVFTPKAFKMVLPNDQPRDYQSVLSRFSITLPDNPLAYSSVPDALGEEGIWGQAGINEVNVAMSATETLTTNSRVLGADPLVETGIGEEDILTLVLPYIKSAREGVKRLGELLEAYGTYESNGIAFADLDEIWWMETVGGHHWLARRVPDDAYVVVANQLGLDHFEFNNTDDYMCSSDLKDFIEDYHLELNYSNEHFNPRYAFGSQRDKDRHYNTPRTWFIQKFFNPRLEQDPQSFFIPWSQKPYRKITVEDIKYVLSGHYQDTVYDPYGPEGSSVTQRSFRPIGINRTSHTAILQLRPDCPKETTGIQWISFGSMPFTTSVPFFTQVATTPTYFSNTGAQVSTDSFYWANRLIAGLADAHFKKHEGIIEDYIQETMALGQAMIHQVDKKMAQGGVVDFEKENQQLSDQIESKTNQLLAKILLDASNLMTNRYEVSD</sequence>
<evidence type="ECO:0000313" key="8">
    <source>
        <dbReference type="Proteomes" id="UP001549037"/>
    </source>
</evidence>
<keyword evidence="4 6" id="KW-0378">Hydrolase</keyword>
<evidence type="ECO:0000256" key="2">
    <source>
        <dbReference type="ARBA" id="ARBA00007225"/>
    </source>
</evidence>
<accession>A0ABV2JEJ6</accession>
<organism evidence="7 8">
    <name type="scientific">Streptococcus porcorum</name>
    <dbReference type="NCBI Taxonomy" id="701526"/>
    <lineage>
        <taxon>Bacteria</taxon>
        <taxon>Bacillati</taxon>
        <taxon>Bacillota</taxon>
        <taxon>Bacilli</taxon>
        <taxon>Lactobacillales</taxon>
        <taxon>Streptococcaceae</taxon>
        <taxon>Streptococcus</taxon>
    </lineage>
</organism>
<comment type="caution">
    <text evidence="7">The sequence shown here is derived from an EMBL/GenBank/DDBJ whole genome shotgun (WGS) entry which is preliminary data.</text>
</comment>
<keyword evidence="5 6" id="KW-0224">Dipeptidase</keyword>
<comment type="catalytic activity">
    <reaction evidence="1">
        <text>an L-aminoacyl-L-amino acid + H2O = 2 an L-alpha-amino acid</text>
        <dbReference type="Rhea" id="RHEA:48940"/>
        <dbReference type="ChEBI" id="CHEBI:15377"/>
        <dbReference type="ChEBI" id="CHEBI:59869"/>
        <dbReference type="ChEBI" id="CHEBI:77460"/>
        <dbReference type="EC" id="3.4.13.19"/>
    </reaction>
</comment>
<evidence type="ECO:0000256" key="5">
    <source>
        <dbReference type="ARBA" id="ARBA00022997"/>
    </source>
</evidence>
<dbReference type="Gene3D" id="3.60.60.10">
    <property type="entry name" value="Penicillin V Acylase, Chain A"/>
    <property type="match status" value="1"/>
</dbReference>
<dbReference type="GO" id="GO:0016787">
    <property type="term" value="F:hydrolase activity"/>
    <property type="evidence" value="ECO:0007669"/>
    <property type="project" value="UniProtKB-KW"/>
</dbReference>
<evidence type="ECO:0000256" key="3">
    <source>
        <dbReference type="ARBA" id="ARBA00022670"/>
    </source>
</evidence>
<evidence type="ECO:0000256" key="1">
    <source>
        <dbReference type="ARBA" id="ARBA00001670"/>
    </source>
</evidence>
<evidence type="ECO:0000256" key="4">
    <source>
        <dbReference type="ARBA" id="ARBA00022801"/>
    </source>
</evidence>
<dbReference type="Proteomes" id="UP001549037">
    <property type="component" value="Unassembled WGS sequence"/>
</dbReference>
<dbReference type="Pfam" id="PF03577">
    <property type="entry name" value="Peptidase_C69"/>
    <property type="match status" value="1"/>
</dbReference>
<keyword evidence="3 6" id="KW-0645">Protease</keyword>
<gene>
    <name evidence="7" type="ORF">ABID28_000829</name>
</gene>
<dbReference type="PANTHER" id="PTHR12994">
    <property type="entry name" value="SECERNIN"/>
    <property type="match status" value="1"/>
</dbReference>
<dbReference type="InterPro" id="IPR047804">
    <property type="entry name" value="C69_dipept_A-like"/>
</dbReference>
<dbReference type="EMBL" id="JBEPLN010000010">
    <property type="protein sequence ID" value="MET3634192.1"/>
    <property type="molecule type" value="Genomic_DNA"/>
</dbReference>
<keyword evidence="8" id="KW-1185">Reference proteome</keyword>
<dbReference type="PANTHER" id="PTHR12994:SF17">
    <property type="entry name" value="LD30995P"/>
    <property type="match status" value="1"/>
</dbReference>
<proteinExistence type="inferred from homology"/>
<name>A0ABV2JEJ6_9STRE</name>
<reference evidence="7 8" key="1">
    <citation type="submission" date="2024-06" db="EMBL/GenBank/DDBJ databases">
        <title>Genomic Encyclopedia of Type Strains, Phase IV (KMG-IV): sequencing the most valuable type-strain genomes for metagenomic binning, comparative biology and taxonomic classification.</title>
        <authorList>
            <person name="Goeker M."/>
        </authorList>
    </citation>
    <scope>NUCLEOTIDE SEQUENCE [LARGE SCALE GENOMIC DNA]</scope>
    <source>
        <strain evidence="7 8">DSM 28302</strain>
    </source>
</reference>
<dbReference type="InterPro" id="IPR005322">
    <property type="entry name" value="Peptidase_C69"/>
</dbReference>